<sequence length="159" mass="18133">MSGMETDKRECFIETVSNGEAQAKNVILLQAAAKGVLARKRFANSIRKDFDHLLGAFVNMEKEKELAGCKDVLRLGRLFIQIFEQPCDNQANFLLFRLCQLCRYMILSMSSCNVHKSFASLLLSKNYLQAANRFIISIYSLIISVIHNLQVSFEDLQNF</sequence>
<evidence type="ECO:0000313" key="3">
    <source>
        <dbReference type="Proteomes" id="UP000278627"/>
    </source>
</evidence>
<dbReference type="EMBL" id="UZAD01004831">
    <property type="protein sequence ID" value="VDN87136.1"/>
    <property type="molecule type" value="Genomic_DNA"/>
</dbReference>
<evidence type="ECO:0000313" key="4">
    <source>
        <dbReference type="WBParaSite" id="BPAG_0000598701-mRNA-1"/>
    </source>
</evidence>
<dbReference type="STRING" id="6280.A0A0N4TCP9"/>
<evidence type="ECO:0000256" key="1">
    <source>
        <dbReference type="SAM" id="Phobius"/>
    </source>
</evidence>
<organism evidence="4">
    <name type="scientific">Brugia pahangi</name>
    <name type="common">Filarial nematode worm</name>
    <dbReference type="NCBI Taxonomy" id="6280"/>
    <lineage>
        <taxon>Eukaryota</taxon>
        <taxon>Metazoa</taxon>
        <taxon>Ecdysozoa</taxon>
        <taxon>Nematoda</taxon>
        <taxon>Chromadorea</taxon>
        <taxon>Rhabditida</taxon>
        <taxon>Spirurina</taxon>
        <taxon>Spiruromorpha</taxon>
        <taxon>Filarioidea</taxon>
        <taxon>Onchocercidae</taxon>
        <taxon>Brugia</taxon>
    </lineage>
</organism>
<proteinExistence type="predicted"/>
<keyword evidence="1" id="KW-0472">Membrane</keyword>
<keyword evidence="3" id="KW-1185">Reference proteome</keyword>
<reference evidence="4" key="1">
    <citation type="submission" date="2017-02" db="UniProtKB">
        <authorList>
            <consortium name="WormBaseParasite"/>
        </authorList>
    </citation>
    <scope>IDENTIFICATION</scope>
</reference>
<dbReference type="PROSITE" id="PS50096">
    <property type="entry name" value="IQ"/>
    <property type="match status" value="1"/>
</dbReference>
<dbReference type="AlphaFoldDB" id="A0A0N4TCP9"/>
<keyword evidence="1" id="KW-1133">Transmembrane helix</keyword>
<dbReference type="Proteomes" id="UP000278627">
    <property type="component" value="Unassembled WGS sequence"/>
</dbReference>
<keyword evidence="1" id="KW-0812">Transmembrane</keyword>
<protein>
    <submittedName>
        <fullName evidence="4">DUF3452 domain-containing protein</fullName>
    </submittedName>
</protein>
<evidence type="ECO:0000313" key="2">
    <source>
        <dbReference type="EMBL" id="VDN87136.1"/>
    </source>
</evidence>
<gene>
    <name evidence="2" type="ORF">BPAG_LOCUS5950</name>
</gene>
<name>A0A0N4TCP9_BRUPA</name>
<accession>A0A0N4TCP9</accession>
<dbReference type="WBParaSite" id="BPAG_0000598701-mRNA-1">
    <property type="protein sequence ID" value="BPAG_0000598701-mRNA-1"/>
    <property type="gene ID" value="BPAG_0000598701"/>
</dbReference>
<feature type="transmembrane region" description="Helical" evidence="1">
    <location>
        <begin position="134"/>
        <end position="153"/>
    </location>
</feature>
<reference evidence="2 3" key="2">
    <citation type="submission" date="2018-11" db="EMBL/GenBank/DDBJ databases">
        <authorList>
            <consortium name="Pathogen Informatics"/>
        </authorList>
    </citation>
    <scope>NUCLEOTIDE SEQUENCE [LARGE SCALE GENOMIC DNA]</scope>
</reference>